<dbReference type="PANTHER" id="PTHR42913:SF9">
    <property type="entry name" value="SLR1591 PROTEIN"/>
    <property type="match status" value="1"/>
</dbReference>
<dbReference type="GO" id="GO:0019646">
    <property type="term" value="P:aerobic electron transport chain"/>
    <property type="evidence" value="ECO:0007669"/>
    <property type="project" value="TreeGrafter"/>
</dbReference>
<organism evidence="6 7">
    <name type="scientific">Abyssibacter profundi</name>
    <dbReference type="NCBI Taxonomy" id="2182787"/>
    <lineage>
        <taxon>Bacteria</taxon>
        <taxon>Pseudomonadati</taxon>
        <taxon>Pseudomonadota</taxon>
        <taxon>Gammaproteobacteria</taxon>
        <taxon>Chromatiales</taxon>
        <taxon>Oceanococcaceae</taxon>
        <taxon>Abyssibacter</taxon>
    </lineage>
</organism>
<feature type="domain" description="FAD/NAD(P)-binding" evidence="5">
    <location>
        <begin position="36"/>
        <end position="322"/>
    </location>
</feature>
<dbReference type="AlphaFoldDB" id="A0A363UL12"/>
<keyword evidence="7" id="KW-1185">Reference proteome</keyword>
<dbReference type="InterPro" id="IPR051169">
    <property type="entry name" value="NADH-Q_oxidoreductase"/>
</dbReference>
<comment type="caution">
    <text evidence="6">The sequence shown here is derived from an EMBL/GenBank/DDBJ whole genome shotgun (WGS) entry which is preliminary data.</text>
</comment>
<evidence type="ECO:0000256" key="2">
    <source>
        <dbReference type="ARBA" id="ARBA00022630"/>
    </source>
</evidence>
<comment type="cofactor">
    <cofactor evidence="1">
        <name>FAD</name>
        <dbReference type="ChEBI" id="CHEBI:57692"/>
    </cofactor>
</comment>
<dbReference type="EMBL" id="QEQK01000007">
    <property type="protein sequence ID" value="PWN56115.1"/>
    <property type="molecule type" value="Genomic_DNA"/>
</dbReference>
<dbReference type="SUPFAM" id="SSF51905">
    <property type="entry name" value="FAD/NAD(P)-binding domain"/>
    <property type="match status" value="1"/>
</dbReference>
<dbReference type="PRINTS" id="PR00368">
    <property type="entry name" value="FADPNR"/>
</dbReference>
<evidence type="ECO:0000256" key="1">
    <source>
        <dbReference type="ARBA" id="ARBA00001974"/>
    </source>
</evidence>
<evidence type="ECO:0000256" key="4">
    <source>
        <dbReference type="ARBA" id="ARBA00023002"/>
    </source>
</evidence>
<evidence type="ECO:0000313" key="6">
    <source>
        <dbReference type="EMBL" id="PWN56115.1"/>
    </source>
</evidence>
<reference evidence="6 7" key="1">
    <citation type="submission" date="2018-05" db="EMBL/GenBank/DDBJ databases">
        <title>Abyssibacter profundi OUC007T gen. nov., sp. nov, a marine bacterium isolated from seawater of the Mariana Trench.</title>
        <authorList>
            <person name="Zhou S."/>
        </authorList>
    </citation>
    <scope>NUCLEOTIDE SEQUENCE [LARGE SCALE GENOMIC DNA]</scope>
    <source>
        <strain evidence="6 7">OUC007</strain>
    </source>
</reference>
<dbReference type="Proteomes" id="UP000251800">
    <property type="component" value="Unassembled WGS sequence"/>
</dbReference>
<accession>A0A363UL12</accession>
<dbReference type="PRINTS" id="PR00411">
    <property type="entry name" value="PNDRDTASEI"/>
</dbReference>
<keyword evidence="4" id="KW-0560">Oxidoreductase</keyword>
<evidence type="ECO:0000313" key="7">
    <source>
        <dbReference type="Proteomes" id="UP000251800"/>
    </source>
</evidence>
<dbReference type="Pfam" id="PF07992">
    <property type="entry name" value="Pyr_redox_2"/>
    <property type="match status" value="1"/>
</dbReference>
<protein>
    <submittedName>
        <fullName evidence="6">Pyridine nucleotide-disulfide oxidoreductase</fullName>
    </submittedName>
</protein>
<sequence>MRARLRRKPALRSCARLGYPSSMTTRPMTTSARQPTIVLVGAGHAHLHIAARAQAYRDAGARLLLIDPGEFWYSGMATGLLGGEFSPDEDRIDPNALMQASGGAFIREAVTRICPDSRRITLASGRTLDYDWLSLNVGSEVDTESLPTADNGPQIWPVKPIPPLYSLRLSLEAAMRDQASMPPVVIIGGGATGSEIAANLAGLARRCDVAPQVTLVSRSSRLLTSAPAGAARRLQAALDDYPVALRLSAEARRITQTGVELASGEVLPAAHVVMAVGLQAKALTRTLGLPAGPQGLKVGPTMQSIADPRVFAAGDCADYQPRALPKLGVFGVKAAEVIHHNLLASLQQRPLRPYQPQRRWLAILNLGNGQGLLLWWRFWWRGRFSAWLKNRIDRRFMAQYRRAGQAD</sequence>
<dbReference type="Gene3D" id="3.50.50.100">
    <property type="match status" value="1"/>
</dbReference>
<keyword evidence="2" id="KW-0285">Flavoprotein</keyword>
<keyword evidence="3" id="KW-0274">FAD</keyword>
<proteinExistence type="predicted"/>
<dbReference type="OrthoDB" id="9767928at2"/>
<gene>
    <name evidence="6" type="ORF">DEH80_09925</name>
</gene>
<dbReference type="GO" id="GO:0003955">
    <property type="term" value="F:NAD(P)H dehydrogenase (quinone) activity"/>
    <property type="evidence" value="ECO:0007669"/>
    <property type="project" value="TreeGrafter"/>
</dbReference>
<name>A0A363UL12_9GAMM</name>
<evidence type="ECO:0000256" key="3">
    <source>
        <dbReference type="ARBA" id="ARBA00022827"/>
    </source>
</evidence>
<evidence type="ECO:0000259" key="5">
    <source>
        <dbReference type="Pfam" id="PF07992"/>
    </source>
</evidence>
<dbReference type="InterPro" id="IPR023753">
    <property type="entry name" value="FAD/NAD-binding_dom"/>
</dbReference>
<dbReference type="InterPro" id="IPR036188">
    <property type="entry name" value="FAD/NAD-bd_sf"/>
</dbReference>
<dbReference type="PANTHER" id="PTHR42913">
    <property type="entry name" value="APOPTOSIS-INDUCING FACTOR 1"/>
    <property type="match status" value="1"/>
</dbReference>